<evidence type="ECO:0000313" key="3">
    <source>
        <dbReference type="EMBL" id="EMB20026.1"/>
    </source>
</evidence>
<feature type="coiled-coil region" evidence="1">
    <location>
        <begin position="3"/>
        <end position="30"/>
    </location>
</feature>
<evidence type="ECO:0000313" key="5">
    <source>
        <dbReference type="Proteomes" id="UP000016183"/>
    </source>
</evidence>
<organism evidence="2 5">
    <name type="scientific">Treponema denticola SP33</name>
    <dbReference type="NCBI Taxonomy" id="999437"/>
    <lineage>
        <taxon>Bacteria</taxon>
        <taxon>Pseudomonadati</taxon>
        <taxon>Spirochaetota</taxon>
        <taxon>Spirochaetia</taxon>
        <taxon>Spirochaetales</taxon>
        <taxon>Treponemataceae</taxon>
        <taxon>Treponema</taxon>
    </lineage>
</organism>
<proteinExistence type="predicted"/>
<evidence type="ECO:0000313" key="2">
    <source>
        <dbReference type="EMBL" id="EMB19284.1"/>
    </source>
</evidence>
<sequence length="367" mass="41886">MTNEQVIEAVNRLTETYNEVKAELNEAKRQAAILQPLYKNGHIIWDGREDFQMTDEPLTNLIGVGTGAVSKYGKWCAQYMTKLTGHTIISNCETQTPTNYVVVKVKLPENKDGAFFIKYANADNWGHGITTAWMCNSDKSIKTLLGSQVADKHADYAKSVVFNPKNQDAWDSRYYQWVAFNYNKEDIIKDDEGYSYIALSSSASTWYIGGWAVAERNTNFVWAPTRLFDLEFYNPTSKSTHNSLLAGLTLSYFTQNEKHTNVRIPYSKTGNLIIGILCLTDHYTPNPIFTGFKTNTEFNFDKIVCGNFAKIKQNLPNYQWGFVHVPENEVIQNTVEINGLKLLQFNIDVPENERHFYFAGMFTEQEA</sequence>
<reference evidence="2 5" key="1">
    <citation type="submission" date="2012-01" db="EMBL/GenBank/DDBJ databases">
        <title>The Genome Sequence of Treponema denticola SP33.</title>
        <authorList>
            <consortium name="The Broad Institute Genome Sequencing Platform"/>
            <person name="Earl A."/>
            <person name="Ward D."/>
            <person name="Feldgarden M."/>
            <person name="Gevers D."/>
            <person name="Blanton J.M."/>
            <person name="Fenno C.J."/>
            <person name="Baranova O.V."/>
            <person name="Mathney J."/>
            <person name="Dewhirst F.E."/>
            <person name="Izard J."/>
            <person name="Young S.K."/>
            <person name="Zeng Q."/>
            <person name="Gargeya S."/>
            <person name="Fitzgerald M."/>
            <person name="Haas B."/>
            <person name="Abouelleil A."/>
            <person name="Alvarado L."/>
            <person name="Arachchi H.M."/>
            <person name="Berlin A."/>
            <person name="Chapman S.B."/>
            <person name="Gearin G."/>
            <person name="Goldberg J."/>
            <person name="Griggs A."/>
            <person name="Gujja S."/>
            <person name="Hansen M."/>
            <person name="Heiman D."/>
            <person name="Howarth C."/>
            <person name="Larimer J."/>
            <person name="Lui A."/>
            <person name="MacDonald P.J.P."/>
            <person name="McCowen C."/>
            <person name="Montmayeur A."/>
            <person name="Murphy C."/>
            <person name="Neiman D."/>
            <person name="Pearson M."/>
            <person name="Priest M."/>
            <person name="Roberts A."/>
            <person name="Saif S."/>
            <person name="Shea T."/>
            <person name="Sisk P."/>
            <person name="Stolte C."/>
            <person name="Sykes S."/>
            <person name="Wortman J."/>
            <person name="Nusbaum C."/>
            <person name="Birren B."/>
        </authorList>
    </citation>
    <scope>NUCLEOTIDE SEQUENCE [LARGE SCALE GENOMIC DNA]</scope>
    <source>
        <strain evidence="2 5">SP33</strain>
    </source>
</reference>
<name>M2BAY1_TREDN</name>
<keyword evidence="1" id="KW-0175">Coiled coil</keyword>
<accession>M2BAY1</accession>
<comment type="caution">
    <text evidence="2">The sequence shown here is derived from an EMBL/GenBank/DDBJ whole genome shotgun (WGS) entry which is preliminary data.</text>
</comment>
<dbReference type="HOGENOM" id="CLU_745846_0_0_12"/>
<evidence type="ECO:0000313" key="4">
    <source>
        <dbReference type="EMBL" id="EMB28865.1"/>
    </source>
</evidence>
<dbReference type="EMBL" id="AGDZ01000040">
    <property type="protein sequence ID" value="EMB19284.1"/>
    <property type="molecule type" value="Genomic_DNA"/>
</dbReference>
<gene>
    <name evidence="4" type="ORF">HMPREF9733_00013</name>
    <name evidence="3" type="ORF">HMPREF9733_02582</name>
    <name evidence="2" type="ORF">HMPREF9733_02722</name>
</gene>
<dbReference type="PATRIC" id="fig|999437.3.peg.13"/>
<dbReference type="EMBL" id="AGDZ01000037">
    <property type="protein sequence ID" value="EMB20026.1"/>
    <property type="molecule type" value="Genomic_DNA"/>
</dbReference>
<protein>
    <submittedName>
        <fullName evidence="2">Uncharacterized protein</fullName>
    </submittedName>
</protein>
<dbReference type="AlphaFoldDB" id="M2BAY1"/>
<dbReference type="Proteomes" id="UP000016183">
    <property type="component" value="Unassembled WGS sequence"/>
</dbReference>
<dbReference type="RefSeq" id="WP_010692285.1">
    <property type="nucleotide sequence ID" value="NZ_KB442453.1"/>
</dbReference>
<dbReference type="EMBL" id="AGDZ01000001">
    <property type="protein sequence ID" value="EMB28865.1"/>
    <property type="molecule type" value="Genomic_DNA"/>
</dbReference>
<evidence type="ECO:0000256" key="1">
    <source>
        <dbReference type="SAM" id="Coils"/>
    </source>
</evidence>
<dbReference type="OrthoDB" id="612991at2"/>